<dbReference type="GO" id="GO:0043531">
    <property type="term" value="F:ADP binding"/>
    <property type="evidence" value="ECO:0007669"/>
    <property type="project" value="InterPro"/>
</dbReference>
<name>A0A438IVQ2_VITVI</name>
<dbReference type="EMBL" id="QGNW01000079">
    <property type="protein sequence ID" value="RVX00822.1"/>
    <property type="molecule type" value="Genomic_DNA"/>
</dbReference>
<dbReference type="AlphaFoldDB" id="A0A438IVQ2"/>
<accession>A0A438IVQ2</accession>
<evidence type="ECO:0000313" key="2">
    <source>
        <dbReference type="Proteomes" id="UP000288805"/>
    </source>
</evidence>
<reference evidence="1 2" key="1">
    <citation type="journal article" date="2018" name="PLoS Genet.">
        <title>Population sequencing reveals clonal diversity and ancestral inbreeding in the grapevine cultivar Chardonnay.</title>
        <authorList>
            <person name="Roach M.J."/>
            <person name="Johnson D.L."/>
            <person name="Bohlmann J."/>
            <person name="van Vuuren H.J."/>
            <person name="Jones S.J."/>
            <person name="Pretorius I.S."/>
            <person name="Schmidt S.A."/>
            <person name="Borneman A.R."/>
        </authorList>
    </citation>
    <scope>NUCLEOTIDE SEQUENCE [LARGE SCALE GENOMIC DNA]</scope>
    <source>
        <strain evidence="2">cv. Chardonnay</strain>
        <tissue evidence="1">Leaf</tissue>
    </source>
</reference>
<sequence>MLQVDYVNEVERLDSKEALKLFSQHAFLPNPPKEDYKYLLDCVIHYCQGLPLALKVLGSLLCGKTMSEWESELKKLEKEPEGMKKVETILLAQGFS</sequence>
<dbReference type="InterPro" id="IPR044974">
    <property type="entry name" value="Disease_R_plants"/>
</dbReference>
<dbReference type="Proteomes" id="UP000288805">
    <property type="component" value="Unassembled WGS sequence"/>
</dbReference>
<dbReference type="SUPFAM" id="SSF52540">
    <property type="entry name" value="P-loop containing nucleoside triphosphate hydrolases"/>
    <property type="match status" value="1"/>
</dbReference>
<proteinExistence type="predicted"/>
<dbReference type="Gene3D" id="1.10.8.430">
    <property type="entry name" value="Helical domain of apoptotic protease-activating factors"/>
    <property type="match status" value="1"/>
</dbReference>
<dbReference type="PANTHER" id="PTHR11017">
    <property type="entry name" value="LEUCINE-RICH REPEAT-CONTAINING PROTEIN"/>
    <property type="match status" value="1"/>
</dbReference>
<organism evidence="1 2">
    <name type="scientific">Vitis vinifera</name>
    <name type="common">Grape</name>
    <dbReference type="NCBI Taxonomy" id="29760"/>
    <lineage>
        <taxon>Eukaryota</taxon>
        <taxon>Viridiplantae</taxon>
        <taxon>Streptophyta</taxon>
        <taxon>Embryophyta</taxon>
        <taxon>Tracheophyta</taxon>
        <taxon>Spermatophyta</taxon>
        <taxon>Magnoliopsida</taxon>
        <taxon>eudicotyledons</taxon>
        <taxon>Gunneridae</taxon>
        <taxon>Pentapetalae</taxon>
        <taxon>rosids</taxon>
        <taxon>Vitales</taxon>
        <taxon>Vitaceae</taxon>
        <taxon>Viteae</taxon>
        <taxon>Vitis</taxon>
    </lineage>
</organism>
<dbReference type="GO" id="GO:0006952">
    <property type="term" value="P:defense response"/>
    <property type="evidence" value="ECO:0007669"/>
    <property type="project" value="InterPro"/>
</dbReference>
<evidence type="ECO:0000313" key="1">
    <source>
        <dbReference type="EMBL" id="RVX00822.1"/>
    </source>
</evidence>
<dbReference type="PANTHER" id="PTHR11017:SF570">
    <property type="entry name" value="DISEASE RESISTANCE PROTEIN (TIR-NBS CLASS)-RELATED"/>
    <property type="match status" value="1"/>
</dbReference>
<protein>
    <submittedName>
        <fullName evidence="1">Disease resistance protein RPS4</fullName>
    </submittedName>
</protein>
<dbReference type="InterPro" id="IPR027417">
    <property type="entry name" value="P-loop_NTPase"/>
</dbReference>
<dbReference type="InterPro" id="IPR042197">
    <property type="entry name" value="Apaf_helical"/>
</dbReference>
<comment type="caution">
    <text evidence="1">The sequence shown here is derived from an EMBL/GenBank/DDBJ whole genome shotgun (WGS) entry which is preliminary data.</text>
</comment>
<gene>
    <name evidence="1" type="primary">RPS4_17</name>
    <name evidence="1" type="ORF">CK203_026536</name>
</gene>